<dbReference type="OrthoDB" id="9778478at2"/>
<dbReference type="Proteomes" id="UP000265715">
    <property type="component" value="Unassembled WGS sequence"/>
</dbReference>
<dbReference type="AlphaFoldDB" id="A0A399ETH4"/>
<dbReference type="InterPro" id="IPR042213">
    <property type="entry name" value="NBD_C_sf"/>
</dbReference>
<evidence type="ECO:0000256" key="5">
    <source>
        <dbReference type="ARBA" id="ARBA00022840"/>
    </source>
</evidence>
<comment type="caution">
    <text evidence="9">The sequence shown here is derived from an EMBL/GenBank/DDBJ whole genome shotgun (WGS) entry which is preliminary data.</text>
</comment>
<dbReference type="GO" id="GO:0016301">
    <property type="term" value="F:kinase activity"/>
    <property type="evidence" value="ECO:0007669"/>
    <property type="project" value="UniProtKB-KW"/>
</dbReference>
<sequence length="434" mass="46195">MRPRVGVVADDVTGAGDIGGLFAEHGYAVRVFGAEADLGALPRLLEGRRCDVLVVDTDSRFLGPEEAAGRVARAARALQGLGCTLLWKKTCSVFRGNVGAEFDALLDALGAGFGAAVAAFPKNGRTTVHGVHYVRGVPLDESEFKDDPVHPTRTAKLLEVVAAQSRRPVHSLPLEALREGRAEEVLEAARRQGGYLLCDCQTQHDLHALARLLHAEPVLLGSSALAEELPRFWDPPEPFDPLAGVDLGPAGNALVVAGSVMPQTRAQVEAFVAAGGAELVLGGEEALARPERARAALAEQAVRHLRRGESVLVRSENHPEAVRRTRERGEALGLGGLEVSRRVSGLLAEVAREALAHTPVRRLVVLGGDTSASVCRALGIRQTVVLREIQPGLPSSLAVLEKPLLLVLKSGSFGQPDFILRALEHLESLRSSHD</sequence>
<keyword evidence="5" id="KW-0067">ATP-binding</keyword>
<feature type="domain" description="Four-carbon acid sugar kinase nucleotide binding" evidence="8">
    <location>
        <begin position="254"/>
        <end position="419"/>
    </location>
</feature>
<dbReference type="SUPFAM" id="SSF142764">
    <property type="entry name" value="YgbK-like"/>
    <property type="match status" value="1"/>
</dbReference>
<evidence type="ECO:0000313" key="10">
    <source>
        <dbReference type="Proteomes" id="UP000265715"/>
    </source>
</evidence>
<dbReference type="Pfam" id="PF07005">
    <property type="entry name" value="SBD_N"/>
    <property type="match status" value="1"/>
</dbReference>
<dbReference type="GO" id="GO:0005524">
    <property type="term" value="F:ATP binding"/>
    <property type="evidence" value="ECO:0007669"/>
    <property type="project" value="UniProtKB-KW"/>
</dbReference>
<dbReference type="RefSeq" id="WP_119314802.1">
    <property type="nucleotide sequence ID" value="NZ_QXDL01000057.1"/>
</dbReference>
<feature type="domain" description="Four-carbon acid sugar kinase N-terminal" evidence="7">
    <location>
        <begin position="6"/>
        <end position="229"/>
    </location>
</feature>
<keyword evidence="10" id="KW-1185">Reference proteome</keyword>
<dbReference type="InterPro" id="IPR037051">
    <property type="entry name" value="4-carb_acid_sugar_kinase_N_sf"/>
</dbReference>
<reference evidence="9 10" key="1">
    <citation type="submission" date="2018-08" db="EMBL/GenBank/DDBJ databases">
        <title>Meiothermus terrae DSM 26712 genome sequencing project.</title>
        <authorList>
            <person name="Da Costa M.S."/>
            <person name="Albuquerque L."/>
            <person name="Raposo P."/>
            <person name="Froufe H.J.C."/>
            <person name="Barroso C.S."/>
            <person name="Egas C."/>
        </authorList>
    </citation>
    <scope>NUCLEOTIDE SEQUENCE [LARGE SCALE GENOMIC DNA]</scope>
    <source>
        <strain evidence="9 10">DSM 26712</strain>
    </source>
</reference>
<dbReference type="Gene3D" id="3.40.50.10840">
    <property type="entry name" value="Putative sugar-binding, N-terminal domain"/>
    <property type="match status" value="1"/>
</dbReference>
<evidence type="ECO:0000259" key="8">
    <source>
        <dbReference type="Pfam" id="PF17042"/>
    </source>
</evidence>
<gene>
    <name evidence="9" type="ORF">Mterra_01676</name>
</gene>
<evidence type="ECO:0000256" key="4">
    <source>
        <dbReference type="ARBA" id="ARBA00022777"/>
    </source>
</evidence>
<dbReference type="Pfam" id="PF17042">
    <property type="entry name" value="NBD_C"/>
    <property type="match status" value="1"/>
</dbReference>
<dbReference type="Gene3D" id="3.40.980.20">
    <property type="entry name" value="Four-carbon acid sugar kinase, nucleotide binding domain"/>
    <property type="match status" value="1"/>
</dbReference>
<evidence type="ECO:0000313" key="9">
    <source>
        <dbReference type="EMBL" id="RIH85531.1"/>
    </source>
</evidence>
<keyword evidence="3" id="KW-0547">Nucleotide-binding</keyword>
<evidence type="ECO:0000256" key="1">
    <source>
        <dbReference type="ARBA" id="ARBA00005715"/>
    </source>
</evidence>
<dbReference type="EMBL" id="QXDL01000057">
    <property type="protein sequence ID" value="RIH85531.1"/>
    <property type="molecule type" value="Genomic_DNA"/>
</dbReference>
<keyword evidence="4" id="KW-0418">Kinase</keyword>
<evidence type="ECO:0000256" key="6">
    <source>
        <dbReference type="ARBA" id="ARBA00023277"/>
    </source>
</evidence>
<name>A0A399ETH4_9DEIN</name>
<evidence type="ECO:0000256" key="2">
    <source>
        <dbReference type="ARBA" id="ARBA00022679"/>
    </source>
</evidence>
<accession>A0A399ETH4</accession>
<protein>
    <recommendedName>
        <fullName evidence="11">Four-carbon acid sugar kinase family protein</fullName>
    </recommendedName>
</protein>
<keyword evidence="2" id="KW-0808">Transferase</keyword>
<evidence type="ECO:0008006" key="11">
    <source>
        <dbReference type="Google" id="ProtNLM"/>
    </source>
</evidence>
<dbReference type="InterPro" id="IPR010737">
    <property type="entry name" value="4-carb_acid_sugar_kinase_N"/>
</dbReference>
<evidence type="ECO:0000259" key="7">
    <source>
        <dbReference type="Pfam" id="PF07005"/>
    </source>
</evidence>
<organism evidence="9 10">
    <name type="scientific">Calidithermus terrae</name>
    <dbReference type="NCBI Taxonomy" id="1408545"/>
    <lineage>
        <taxon>Bacteria</taxon>
        <taxon>Thermotogati</taxon>
        <taxon>Deinococcota</taxon>
        <taxon>Deinococci</taxon>
        <taxon>Thermales</taxon>
        <taxon>Thermaceae</taxon>
        <taxon>Calidithermus</taxon>
    </lineage>
</organism>
<evidence type="ECO:0000256" key="3">
    <source>
        <dbReference type="ARBA" id="ARBA00022741"/>
    </source>
</evidence>
<dbReference type="InterPro" id="IPR031475">
    <property type="entry name" value="NBD_C"/>
</dbReference>
<proteinExistence type="inferred from homology"/>
<comment type="similarity">
    <text evidence="1">Belongs to the four-carbon acid sugar kinase family.</text>
</comment>
<keyword evidence="6" id="KW-0119">Carbohydrate metabolism</keyword>